<dbReference type="InterPro" id="IPR004358">
    <property type="entry name" value="Sig_transdc_His_kin-like_C"/>
</dbReference>
<dbReference type="CDD" id="cd00082">
    <property type="entry name" value="HisKA"/>
    <property type="match status" value="1"/>
</dbReference>
<dbReference type="GO" id="GO:0000155">
    <property type="term" value="F:phosphorelay sensor kinase activity"/>
    <property type="evidence" value="ECO:0007669"/>
    <property type="project" value="InterPro"/>
</dbReference>
<evidence type="ECO:0000313" key="12">
    <source>
        <dbReference type="Proteomes" id="UP001152766"/>
    </source>
</evidence>
<dbReference type="PANTHER" id="PTHR45436">
    <property type="entry name" value="SENSOR HISTIDINE KINASE YKOH"/>
    <property type="match status" value="1"/>
</dbReference>
<dbReference type="Proteomes" id="UP001152766">
    <property type="component" value="Unassembled WGS sequence"/>
</dbReference>
<dbReference type="Gene3D" id="3.30.565.10">
    <property type="entry name" value="Histidine kinase-like ATPase, C-terminal domain"/>
    <property type="match status" value="1"/>
</dbReference>
<evidence type="ECO:0000256" key="2">
    <source>
        <dbReference type="ARBA" id="ARBA00004370"/>
    </source>
</evidence>
<keyword evidence="7 11" id="KW-0418">Kinase</keyword>
<dbReference type="AlphaFoldDB" id="A0A9X4R656"/>
<evidence type="ECO:0000256" key="3">
    <source>
        <dbReference type="ARBA" id="ARBA00012438"/>
    </source>
</evidence>
<dbReference type="Pfam" id="PF08521">
    <property type="entry name" value="2CSK_N"/>
    <property type="match status" value="1"/>
</dbReference>
<organism evidence="11 12">
    <name type="scientific">Pelomonas aquatica</name>
    <dbReference type="NCBI Taxonomy" id="431058"/>
    <lineage>
        <taxon>Bacteria</taxon>
        <taxon>Pseudomonadati</taxon>
        <taxon>Pseudomonadota</taxon>
        <taxon>Betaproteobacteria</taxon>
        <taxon>Burkholderiales</taxon>
        <taxon>Sphaerotilaceae</taxon>
        <taxon>Roseateles</taxon>
    </lineage>
</organism>
<gene>
    <name evidence="11" type="ORF">EXJ73_18205</name>
</gene>
<keyword evidence="12" id="KW-1185">Reference proteome</keyword>
<feature type="domain" description="Histidine kinase" evidence="10">
    <location>
        <begin position="245"/>
        <end position="462"/>
    </location>
</feature>
<evidence type="ECO:0000259" key="10">
    <source>
        <dbReference type="PROSITE" id="PS50109"/>
    </source>
</evidence>
<dbReference type="InterPro" id="IPR003661">
    <property type="entry name" value="HisK_dim/P_dom"/>
</dbReference>
<evidence type="ECO:0000256" key="9">
    <source>
        <dbReference type="ARBA" id="ARBA00023136"/>
    </source>
</evidence>
<name>A0A9X4R656_9BURK</name>
<dbReference type="PROSITE" id="PS50109">
    <property type="entry name" value="HIS_KIN"/>
    <property type="match status" value="1"/>
</dbReference>
<comment type="catalytic activity">
    <reaction evidence="1">
        <text>ATP + protein L-histidine = ADP + protein N-phospho-L-histidine.</text>
        <dbReference type="EC" id="2.7.13.3"/>
    </reaction>
</comment>
<dbReference type="EC" id="2.7.13.3" evidence="3"/>
<dbReference type="Pfam" id="PF02518">
    <property type="entry name" value="HATPase_c"/>
    <property type="match status" value="1"/>
</dbReference>
<protein>
    <recommendedName>
        <fullName evidence="3">histidine kinase</fullName>
        <ecNumber evidence="3">2.7.13.3</ecNumber>
    </recommendedName>
</protein>
<comment type="caution">
    <text evidence="11">The sequence shown here is derived from an EMBL/GenBank/DDBJ whole genome shotgun (WGS) entry which is preliminary data.</text>
</comment>
<dbReference type="RefSeq" id="WP_268154021.1">
    <property type="nucleotide sequence ID" value="NZ_JAPPUW010000030.1"/>
</dbReference>
<dbReference type="InterPro" id="IPR003594">
    <property type="entry name" value="HATPase_dom"/>
</dbReference>
<evidence type="ECO:0000256" key="6">
    <source>
        <dbReference type="ARBA" id="ARBA00022692"/>
    </source>
</evidence>
<evidence type="ECO:0000256" key="5">
    <source>
        <dbReference type="ARBA" id="ARBA00022679"/>
    </source>
</evidence>
<dbReference type="Pfam" id="PF00512">
    <property type="entry name" value="HisKA"/>
    <property type="match status" value="1"/>
</dbReference>
<keyword evidence="6" id="KW-0812">Transmembrane</keyword>
<evidence type="ECO:0000256" key="8">
    <source>
        <dbReference type="ARBA" id="ARBA00022989"/>
    </source>
</evidence>
<dbReference type="SMART" id="SM00388">
    <property type="entry name" value="HisKA"/>
    <property type="match status" value="1"/>
</dbReference>
<evidence type="ECO:0000256" key="4">
    <source>
        <dbReference type="ARBA" id="ARBA00022553"/>
    </source>
</evidence>
<dbReference type="GO" id="GO:0005886">
    <property type="term" value="C:plasma membrane"/>
    <property type="evidence" value="ECO:0007669"/>
    <property type="project" value="TreeGrafter"/>
</dbReference>
<evidence type="ECO:0000256" key="1">
    <source>
        <dbReference type="ARBA" id="ARBA00000085"/>
    </source>
</evidence>
<keyword evidence="8" id="KW-1133">Transmembrane helix</keyword>
<keyword evidence="9" id="KW-0472">Membrane</keyword>
<dbReference type="InterPro" id="IPR005467">
    <property type="entry name" value="His_kinase_dom"/>
</dbReference>
<accession>A0A9X4R656</accession>
<dbReference type="SUPFAM" id="SSF47384">
    <property type="entry name" value="Homodimeric domain of signal transducing histidine kinase"/>
    <property type="match status" value="1"/>
</dbReference>
<dbReference type="SUPFAM" id="SSF55874">
    <property type="entry name" value="ATPase domain of HSP90 chaperone/DNA topoisomerase II/histidine kinase"/>
    <property type="match status" value="1"/>
</dbReference>
<dbReference type="Gene3D" id="1.10.287.130">
    <property type="match status" value="1"/>
</dbReference>
<dbReference type="EMBL" id="SGUG01000032">
    <property type="protein sequence ID" value="MDG0864401.1"/>
    <property type="molecule type" value="Genomic_DNA"/>
</dbReference>
<dbReference type="PANTHER" id="PTHR45436:SF1">
    <property type="entry name" value="SENSOR PROTEIN QSEC"/>
    <property type="match status" value="1"/>
</dbReference>
<dbReference type="InterPro" id="IPR036890">
    <property type="entry name" value="HATPase_C_sf"/>
</dbReference>
<keyword evidence="4" id="KW-0597">Phosphoprotein</keyword>
<proteinExistence type="predicted"/>
<dbReference type="InterPro" id="IPR013727">
    <property type="entry name" value="2CSK_N"/>
</dbReference>
<sequence>MTTTRASLRRRLVRHVTLPLLLTWGLGSALALGIASYFTQRAFDRTMQDDAYLLSAHLAGQDGRWVLNMSADDIRTVLFDQSERVYFAVQGRDGRLIAGHAGLHAPPADDDGAEVRYTDLVFQGQKLRAVVLERREPAVQIIVALTTTSRSALLRQLVTYSIAPQVLLLLGLLAWLRRAVNRDLRPLSQLQELVETRDAADLSPLPRELLDGSASRDVHGLASAIDALLGRVAQGVGAQREFAGNVAHELRTPLAGIRALAEYGLAQRDPARWREQLQAVLESQQRASRLVDQLLAVALASEAEAVVQLRRLDLAAGARDRLLQLLPLADKAGVELEAGGLDEPAWVMADPALVDGLLANLLDNALRYGHRPGKAGRIRLDIGHADGRVVLSVTDQGPGIGAEQREALKARWRQGSDGARLGQGAGLGLSIVQRYAELMQAEFRLDEGDGGAGLKASMAFRPAASL</sequence>
<reference evidence="11" key="1">
    <citation type="submission" date="2019-02" db="EMBL/GenBank/DDBJ databases">
        <title>Draft genome of the type strain Pelomonas aquatica CCUG 52575T.</title>
        <authorList>
            <person name="Gomila M."/>
            <person name="Lalucat J."/>
        </authorList>
    </citation>
    <scope>NUCLEOTIDE SEQUENCE</scope>
    <source>
        <strain evidence="11">CCUG 52575</strain>
    </source>
</reference>
<dbReference type="InterPro" id="IPR050428">
    <property type="entry name" value="TCS_sensor_his_kinase"/>
</dbReference>
<evidence type="ECO:0000256" key="7">
    <source>
        <dbReference type="ARBA" id="ARBA00022777"/>
    </source>
</evidence>
<comment type="subcellular location">
    <subcellularLocation>
        <location evidence="2">Membrane</location>
    </subcellularLocation>
</comment>
<dbReference type="SMART" id="SM00387">
    <property type="entry name" value="HATPase_c"/>
    <property type="match status" value="1"/>
</dbReference>
<keyword evidence="5" id="KW-0808">Transferase</keyword>
<evidence type="ECO:0000313" key="11">
    <source>
        <dbReference type="EMBL" id="MDG0864401.1"/>
    </source>
</evidence>
<dbReference type="PRINTS" id="PR00344">
    <property type="entry name" value="BCTRLSENSOR"/>
</dbReference>
<dbReference type="InterPro" id="IPR036097">
    <property type="entry name" value="HisK_dim/P_sf"/>
</dbReference>